<feature type="domain" description="FAD dependent oxidoreductase" evidence="7">
    <location>
        <begin position="7"/>
        <end position="368"/>
    </location>
</feature>
<evidence type="ECO:0000256" key="5">
    <source>
        <dbReference type="ARBA" id="ARBA00023002"/>
    </source>
</evidence>
<evidence type="ECO:0000313" key="10">
    <source>
        <dbReference type="EMBL" id="KAB7889151.1"/>
    </source>
</evidence>
<dbReference type="PROSITE" id="PS00977">
    <property type="entry name" value="FAD_G3PDH_1"/>
    <property type="match status" value="1"/>
</dbReference>
<dbReference type="InterPro" id="IPR031656">
    <property type="entry name" value="DAO_C"/>
</dbReference>
<dbReference type="InterPro" id="IPR006076">
    <property type="entry name" value="FAD-dep_OxRdtase"/>
</dbReference>
<evidence type="ECO:0000256" key="4">
    <source>
        <dbReference type="ARBA" id="ARBA00022827"/>
    </source>
</evidence>
<gene>
    <name evidence="10" type="ORF">GBG18_11550</name>
    <name evidence="9" type="ORF">GBG19_13760</name>
</gene>
<dbReference type="AlphaFoldDB" id="A0A6L4WQW8"/>
<dbReference type="GO" id="GO:0004368">
    <property type="term" value="F:glycerol-3-phosphate dehydrogenase (quinone) activity"/>
    <property type="evidence" value="ECO:0007669"/>
    <property type="project" value="UniProtKB-EC"/>
</dbReference>
<sequence>MGNINFDIIIIGGGATGSGIALDAASRGYKTLLLEKNDFSEGTSSRSTKLVHGGVRYLEAAVKKLDMDQFNLVKEGLKERSRLLKNAPHLCSKLTLVTPLYKWWEVPYMFAGLTLYDLISGKRALGRSSIVSKDKMMQKFPNIKKEGLVAGVKYYDGSFNDARLNISLLQTAKKFDAICKNYNEVESFNYKDGKISGVEVKDRISGETITYNSSIIINATGAFSDKIRVLDNKKAKEMLDLSSGIHIVLDKKYLPLEEGLMIPKTQDGRVLFILPWMGKCLVGTTDEKTILNERPEVTKKDIDYLLKHLEIYFDLKIDESEILSSWCGIRPLVAAPKSASTKSIVRDHIITSSDSGLVSIIGGKWTTYRKMAEEVVDYAILKFNLTKNECVTKKLKLVGSENLNKEQSINFVSKQTTKYLISMYGDKAQDVANSVELIEKLHKDYPLINAEVIYCIKEEFVQKPLDFLVRRSSLTLIDKNSSKEILDRVLDIMKKELSWSEEKLEKEKSEALSILNTYI</sequence>
<dbReference type="Proteomes" id="UP000461010">
    <property type="component" value="Unassembled WGS sequence"/>
</dbReference>
<comment type="cofactor">
    <cofactor evidence="1 6">
        <name>FAD</name>
        <dbReference type="ChEBI" id="CHEBI:57692"/>
    </cofactor>
</comment>
<protein>
    <recommendedName>
        <fullName evidence="6">Glycerol-3-phosphate dehydrogenase</fullName>
        <ecNumber evidence="6">1.1.5.3</ecNumber>
    </recommendedName>
</protein>
<dbReference type="Gene3D" id="3.30.9.10">
    <property type="entry name" value="D-Amino Acid Oxidase, subunit A, domain 2"/>
    <property type="match status" value="1"/>
</dbReference>
<dbReference type="InterPro" id="IPR038299">
    <property type="entry name" value="DAO_C_sf"/>
</dbReference>
<dbReference type="PANTHER" id="PTHR11985">
    <property type="entry name" value="GLYCEROL-3-PHOSPHATE DEHYDROGENASE"/>
    <property type="match status" value="1"/>
</dbReference>
<dbReference type="Proteomes" id="UP000472839">
    <property type="component" value="Unassembled WGS sequence"/>
</dbReference>
<dbReference type="EC" id="1.1.5.3" evidence="6"/>
<evidence type="ECO:0000313" key="9">
    <source>
        <dbReference type="EMBL" id="KAB7885628.1"/>
    </source>
</evidence>
<dbReference type="GO" id="GO:0006072">
    <property type="term" value="P:glycerol-3-phosphate metabolic process"/>
    <property type="evidence" value="ECO:0007669"/>
    <property type="project" value="UniProtKB-UniRule"/>
</dbReference>
<keyword evidence="4" id="KW-0274">FAD</keyword>
<name>A0A6L4WQW8_9BACT</name>
<dbReference type="SUPFAM" id="SSF54373">
    <property type="entry name" value="FAD-linked reductases, C-terminal domain"/>
    <property type="match status" value="1"/>
</dbReference>
<accession>A0A6L4WQW8</accession>
<evidence type="ECO:0000256" key="2">
    <source>
        <dbReference type="ARBA" id="ARBA00007330"/>
    </source>
</evidence>
<dbReference type="SUPFAM" id="SSF51905">
    <property type="entry name" value="FAD/NAD(P)-binding domain"/>
    <property type="match status" value="1"/>
</dbReference>
<dbReference type="PRINTS" id="PR01001">
    <property type="entry name" value="FADG3PDH"/>
</dbReference>
<dbReference type="EMBL" id="WFKK01000054">
    <property type="protein sequence ID" value="KAB7885628.1"/>
    <property type="molecule type" value="Genomic_DNA"/>
</dbReference>
<reference evidence="11 12" key="1">
    <citation type="submission" date="2019-10" db="EMBL/GenBank/DDBJ databases">
        <title>Poseidonibacter ostreae sp. nov., isolated from the gut of the Ostrea denselamellosa.</title>
        <authorList>
            <person name="Choi A."/>
        </authorList>
    </citation>
    <scope>NUCLEOTIDE SEQUENCE [LARGE SCALE GENOMIC DNA]</scope>
    <source>
        <strain evidence="9 12">SJOD-M-33</strain>
        <strain evidence="10 11">SJOD-M-5</strain>
    </source>
</reference>
<comment type="similarity">
    <text evidence="2 6">Belongs to the FAD-dependent glycerol-3-phosphate dehydrogenase family.</text>
</comment>
<dbReference type="Pfam" id="PF16901">
    <property type="entry name" value="DAO_C"/>
    <property type="match status" value="1"/>
</dbReference>
<dbReference type="InterPro" id="IPR000447">
    <property type="entry name" value="G3P_DH_FAD-dep"/>
</dbReference>
<dbReference type="Gene3D" id="1.10.8.870">
    <property type="entry name" value="Alpha-glycerophosphate oxidase, cap domain"/>
    <property type="match status" value="1"/>
</dbReference>
<evidence type="ECO:0000256" key="6">
    <source>
        <dbReference type="RuleBase" id="RU361217"/>
    </source>
</evidence>
<evidence type="ECO:0000313" key="11">
    <source>
        <dbReference type="Proteomes" id="UP000461010"/>
    </source>
</evidence>
<keyword evidence="11" id="KW-1185">Reference proteome</keyword>
<evidence type="ECO:0000313" key="12">
    <source>
        <dbReference type="Proteomes" id="UP000472839"/>
    </source>
</evidence>
<organism evidence="9 12">
    <name type="scientific">Poseidonibacter ostreae</name>
    <dbReference type="NCBI Taxonomy" id="2654171"/>
    <lineage>
        <taxon>Bacteria</taxon>
        <taxon>Pseudomonadati</taxon>
        <taxon>Campylobacterota</taxon>
        <taxon>Epsilonproteobacteria</taxon>
        <taxon>Campylobacterales</taxon>
        <taxon>Arcobacteraceae</taxon>
        <taxon>Poseidonibacter</taxon>
    </lineage>
</organism>
<dbReference type="PANTHER" id="PTHR11985:SF15">
    <property type="entry name" value="GLYCEROL-3-PHOSPHATE DEHYDROGENASE, MITOCHONDRIAL"/>
    <property type="match status" value="1"/>
</dbReference>
<keyword evidence="3 6" id="KW-0285">Flavoprotein</keyword>
<dbReference type="GO" id="GO:0009331">
    <property type="term" value="C:glycerol-3-phosphate dehydrogenase (FAD) complex"/>
    <property type="evidence" value="ECO:0007669"/>
    <property type="project" value="UniProtKB-UniRule"/>
</dbReference>
<evidence type="ECO:0000259" key="7">
    <source>
        <dbReference type="Pfam" id="PF01266"/>
    </source>
</evidence>
<dbReference type="EMBL" id="WFKJ01000039">
    <property type="protein sequence ID" value="KAB7889151.1"/>
    <property type="molecule type" value="Genomic_DNA"/>
</dbReference>
<dbReference type="Gene3D" id="3.50.50.60">
    <property type="entry name" value="FAD/NAD(P)-binding domain"/>
    <property type="match status" value="1"/>
</dbReference>
<evidence type="ECO:0000256" key="3">
    <source>
        <dbReference type="ARBA" id="ARBA00022630"/>
    </source>
</evidence>
<evidence type="ECO:0000256" key="1">
    <source>
        <dbReference type="ARBA" id="ARBA00001974"/>
    </source>
</evidence>
<evidence type="ECO:0000259" key="8">
    <source>
        <dbReference type="Pfam" id="PF16901"/>
    </source>
</evidence>
<comment type="caution">
    <text evidence="9">The sequence shown here is derived from an EMBL/GenBank/DDBJ whole genome shotgun (WGS) entry which is preliminary data.</text>
</comment>
<dbReference type="PROSITE" id="PS00978">
    <property type="entry name" value="FAD_G3PDH_2"/>
    <property type="match status" value="1"/>
</dbReference>
<dbReference type="RefSeq" id="WP_152191244.1">
    <property type="nucleotide sequence ID" value="NZ_WFKI01000001.1"/>
</dbReference>
<keyword evidence="5 6" id="KW-0560">Oxidoreductase</keyword>
<proteinExistence type="inferred from homology"/>
<dbReference type="InterPro" id="IPR036188">
    <property type="entry name" value="FAD/NAD-bd_sf"/>
</dbReference>
<dbReference type="Pfam" id="PF01266">
    <property type="entry name" value="DAO"/>
    <property type="match status" value="1"/>
</dbReference>
<feature type="domain" description="Alpha-glycerophosphate oxidase C-terminal" evidence="8">
    <location>
        <begin position="390"/>
        <end position="503"/>
    </location>
</feature>
<comment type="catalytic activity">
    <reaction evidence="6">
        <text>a quinone + sn-glycerol 3-phosphate = dihydroxyacetone phosphate + a quinol</text>
        <dbReference type="Rhea" id="RHEA:18977"/>
        <dbReference type="ChEBI" id="CHEBI:24646"/>
        <dbReference type="ChEBI" id="CHEBI:57597"/>
        <dbReference type="ChEBI" id="CHEBI:57642"/>
        <dbReference type="ChEBI" id="CHEBI:132124"/>
        <dbReference type="EC" id="1.1.5.3"/>
    </reaction>
</comment>